<evidence type="ECO:0000256" key="2">
    <source>
        <dbReference type="ARBA" id="ARBA00004906"/>
    </source>
</evidence>
<accession>A0A2N0Q768</accession>
<reference evidence="8 9" key="2">
    <citation type="submission" date="2017-09" db="EMBL/GenBank/DDBJ databases">
        <title>Extensive intraspecific genome diversity in a model arbuscular mycorrhizal fungus.</title>
        <authorList>
            <person name="Chen E.C."/>
            <person name="Morin E."/>
            <person name="Beaudet D."/>
            <person name="Noel J."/>
            <person name="Ndikumana S."/>
            <person name="Charron P."/>
            <person name="St-Onge C."/>
            <person name="Giorgi J."/>
            <person name="Grigoriev I.V."/>
            <person name="Roux C."/>
            <person name="Martin F.M."/>
            <person name="Corradi N."/>
        </authorList>
    </citation>
    <scope>NUCLEOTIDE SEQUENCE [LARGE SCALE GENOMIC DNA]</scope>
    <source>
        <strain evidence="8 9">A5</strain>
    </source>
</reference>
<evidence type="ECO:0000256" key="5">
    <source>
        <dbReference type="ARBA" id="ARBA00022786"/>
    </source>
</evidence>
<keyword evidence="5" id="KW-0833">Ubl conjugation pathway</keyword>
<comment type="pathway">
    <text evidence="2">Protein modification; protein ubiquitination.</text>
</comment>
<dbReference type="InterPro" id="IPR016135">
    <property type="entry name" value="UBQ-conjugating_enzyme/RWD"/>
</dbReference>
<dbReference type="FunFam" id="3.10.110.10:FF:000101">
    <property type="entry name" value="Ubiquitin-conjugating enzyme E2 D2"/>
    <property type="match status" value="1"/>
</dbReference>
<evidence type="ECO:0000313" key="9">
    <source>
        <dbReference type="Proteomes" id="UP000232722"/>
    </source>
</evidence>
<dbReference type="GO" id="GO:0005524">
    <property type="term" value="F:ATP binding"/>
    <property type="evidence" value="ECO:0007669"/>
    <property type="project" value="UniProtKB-KW"/>
</dbReference>
<dbReference type="VEuPathDB" id="FungiDB:RhiirA1_465796"/>
<dbReference type="VEuPathDB" id="FungiDB:RhiirFUN_026509"/>
<keyword evidence="3" id="KW-0808">Transferase</keyword>
<dbReference type="AlphaFoldDB" id="A0A2N0Q768"/>
<keyword evidence="4" id="KW-0547">Nucleotide-binding</keyword>
<dbReference type="VEuPathDB" id="FungiDB:FUN_001425"/>
<keyword evidence="6" id="KW-0067">ATP-binding</keyword>
<dbReference type="PROSITE" id="PS50127">
    <property type="entry name" value="UBC_2"/>
    <property type="match status" value="1"/>
</dbReference>
<feature type="domain" description="UBC core" evidence="7">
    <location>
        <begin position="12"/>
        <end position="169"/>
    </location>
</feature>
<gene>
    <name evidence="8" type="ORF">RhiirA5_408834</name>
</gene>
<dbReference type="SMART" id="SM00212">
    <property type="entry name" value="UBCc"/>
    <property type="match status" value="1"/>
</dbReference>
<dbReference type="SUPFAM" id="SSF54495">
    <property type="entry name" value="UBC-like"/>
    <property type="match status" value="1"/>
</dbReference>
<comment type="caution">
    <text evidence="8">The sequence shown here is derived from an EMBL/GenBank/DDBJ whole genome shotgun (WGS) entry which is preliminary data.</text>
</comment>
<reference evidence="8 9" key="1">
    <citation type="submission" date="2016-04" db="EMBL/GenBank/DDBJ databases">
        <title>Genome analyses suggest a sexual origin of heterokaryosis in a supposedly ancient asexual fungus.</title>
        <authorList>
            <person name="Ropars J."/>
            <person name="Sedzielewska K."/>
            <person name="Noel J."/>
            <person name="Charron P."/>
            <person name="Farinelli L."/>
            <person name="Marton T."/>
            <person name="Kruger M."/>
            <person name="Pelin A."/>
            <person name="Brachmann A."/>
            <person name="Corradi N."/>
        </authorList>
    </citation>
    <scope>NUCLEOTIDE SEQUENCE [LARGE SCALE GENOMIC DNA]</scope>
    <source>
        <strain evidence="8 9">A5</strain>
    </source>
</reference>
<comment type="catalytic activity">
    <reaction evidence="1">
        <text>S-ubiquitinyl-[E1 ubiquitin-activating enzyme]-L-cysteine + [E2 ubiquitin-conjugating enzyme]-L-cysteine = [E1 ubiquitin-activating enzyme]-L-cysteine + S-ubiquitinyl-[E2 ubiquitin-conjugating enzyme]-L-cysteine.</text>
        <dbReference type="EC" id="2.3.2.23"/>
    </reaction>
</comment>
<dbReference type="GO" id="GO:0061631">
    <property type="term" value="F:ubiquitin conjugating enzyme activity"/>
    <property type="evidence" value="ECO:0007669"/>
    <property type="project" value="UniProtKB-EC"/>
</dbReference>
<dbReference type="Proteomes" id="UP000232722">
    <property type="component" value="Unassembled WGS sequence"/>
</dbReference>
<evidence type="ECO:0000256" key="6">
    <source>
        <dbReference type="ARBA" id="ARBA00022840"/>
    </source>
</evidence>
<organism evidence="8 9">
    <name type="scientific">Rhizophagus irregularis</name>
    <dbReference type="NCBI Taxonomy" id="588596"/>
    <lineage>
        <taxon>Eukaryota</taxon>
        <taxon>Fungi</taxon>
        <taxon>Fungi incertae sedis</taxon>
        <taxon>Mucoromycota</taxon>
        <taxon>Glomeromycotina</taxon>
        <taxon>Glomeromycetes</taxon>
        <taxon>Glomerales</taxon>
        <taxon>Glomeraceae</taxon>
        <taxon>Rhizophagus</taxon>
    </lineage>
</organism>
<dbReference type="InterPro" id="IPR000608">
    <property type="entry name" value="UBC"/>
</dbReference>
<evidence type="ECO:0000256" key="4">
    <source>
        <dbReference type="ARBA" id="ARBA00022741"/>
    </source>
</evidence>
<proteinExistence type="predicted"/>
<name>A0A2N0Q768_9GLOM</name>
<dbReference type="Gene3D" id="3.10.110.10">
    <property type="entry name" value="Ubiquitin Conjugating Enzyme"/>
    <property type="match status" value="1"/>
</dbReference>
<protein>
    <submittedName>
        <fullName evidence="8">Ubiquitin-conjugating enzyme E2 4</fullName>
    </submittedName>
</protein>
<evidence type="ECO:0000259" key="7">
    <source>
        <dbReference type="PROSITE" id="PS50127"/>
    </source>
</evidence>
<dbReference type="Pfam" id="PF00179">
    <property type="entry name" value="UQ_con"/>
    <property type="match status" value="1"/>
</dbReference>
<evidence type="ECO:0000313" key="8">
    <source>
        <dbReference type="EMBL" id="PKC14925.1"/>
    </source>
</evidence>
<dbReference type="EMBL" id="LLXJ01000111">
    <property type="protein sequence ID" value="PKC14925.1"/>
    <property type="molecule type" value="Genomic_DNA"/>
</dbReference>
<dbReference type="PANTHER" id="PTHR24068">
    <property type="entry name" value="UBIQUITIN-CONJUGATING ENZYME E2"/>
    <property type="match status" value="1"/>
</dbReference>
<sequence length="172" mass="19402">MDYDIDHIELETTLKSIRKEKHDIDNDPTPLISAAPIGDGDDDLLHWEAAIIGPPNSPYSSGVFFLDIHFPIGYPLKPPTVIFKTKVYHPNINGDGCIGLDCLGPLWSPAKKLLIKNIMISLQVLLSICSLLTDPNPEITFDSEIAHIYKTDRSRYEDIAWEWTCKYASDYN</sequence>
<evidence type="ECO:0000256" key="1">
    <source>
        <dbReference type="ARBA" id="ARBA00000485"/>
    </source>
</evidence>
<evidence type="ECO:0000256" key="3">
    <source>
        <dbReference type="ARBA" id="ARBA00022679"/>
    </source>
</evidence>